<evidence type="ECO:0008006" key="3">
    <source>
        <dbReference type="Google" id="ProtNLM"/>
    </source>
</evidence>
<accession>A0A2N3KST2</accession>
<dbReference type="Pfam" id="PF08905">
    <property type="entry name" value="DUF1850"/>
    <property type="match status" value="1"/>
</dbReference>
<protein>
    <recommendedName>
        <fullName evidence="3">DUF1850 domain-containing protein</fullName>
    </recommendedName>
</protein>
<dbReference type="InterPro" id="IPR015001">
    <property type="entry name" value="DUF1850"/>
</dbReference>
<evidence type="ECO:0000313" key="2">
    <source>
        <dbReference type="Proteomes" id="UP000233597"/>
    </source>
</evidence>
<sequence>MGLCILTASKTISLAITAFTLSWMHSVEHTGWQEDYHIVPDGLKIVEARVKGGGAGMEPPPDAILKNDWWVYTPHLGALPELNLAASGATGGGWHVCSPQMKDCLDLGEQAQAAIKVRPCDAEGPEGTVTTHNHG</sequence>
<reference evidence="1 2" key="1">
    <citation type="submission" date="2017-09" db="EMBL/GenBank/DDBJ databases">
        <title>Biodiversity and function of Thalassospira species in the particle-attached aromatic-hydrocarbon-degrading consortia from the surface seawater of the South China Sea.</title>
        <authorList>
            <person name="Dong C."/>
            <person name="Liu R."/>
            <person name="Shao Z."/>
        </authorList>
    </citation>
    <scope>NUCLEOTIDE SEQUENCE [LARGE SCALE GENOMIC DNA]</scope>
    <source>
        <strain evidence="1 2">CSC1P2</strain>
    </source>
</reference>
<dbReference type="OrthoDB" id="5298197at2"/>
<name>A0A2N3KST2_9PROT</name>
<proteinExistence type="predicted"/>
<organism evidence="1 2">
    <name type="scientific">Thalassospira marina</name>
    <dbReference type="NCBI Taxonomy" id="2048283"/>
    <lineage>
        <taxon>Bacteria</taxon>
        <taxon>Pseudomonadati</taxon>
        <taxon>Pseudomonadota</taxon>
        <taxon>Alphaproteobacteria</taxon>
        <taxon>Rhodospirillales</taxon>
        <taxon>Thalassospiraceae</taxon>
        <taxon>Thalassospira</taxon>
    </lineage>
</organism>
<dbReference type="AlphaFoldDB" id="A0A2N3KST2"/>
<gene>
    <name evidence="1" type="ORF">COO20_13860</name>
</gene>
<dbReference type="RefSeq" id="WP_101267493.1">
    <property type="nucleotide sequence ID" value="NZ_NWTK01000008.1"/>
</dbReference>
<dbReference type="Proteomes" id="UP000233597">
    <property type="component" value="Unassembled WGS sequence"/>
</dbReference>
<dbReference type="EMBL" id="NWTK01000008">
    <property type="protein sequence ID" value="PKR53614.1"/>
    <property type="molecule type" value="Genomic_DNA"/>
</dbReference>
<evidence type="ECO:0000313" key="1">
    <source>
        <dbReference type="EMBL" id="PKR53614.1"/>
    </source>
</evidence>
<comment type="caution">
    <text evidence="1">The sequence shown here is derived from an EMBL/GenBank/DDBJ whole genome shotgun (WGS) entry which is preliminary data.</text>
</comment>